<accession>A0A1S6IVM6</accession>
<evidence type="ECO:0000256" key="5">
    <source>
        <dbReference type="ARBA" id="ARBA00022679"/>
    </source>
</evidence>
<dbReference type="InterPro" id="IPR003594">
    <property type="entry name" value="HATPase_dom"/>
</dbReference>
<feature type="transmembrane region" description="Helical" evidence="14">
    <location>
        <begin position="146"/>
        <end position="165"/>
    </location>
</feature>
<evidence type="ECO:0000256" key="10">
    <source>
        <dbReference type="ARBA" id="ARBA00064003"/>
    </source>
</evidence>
<dbReference type="CDD" id="cd00082">
    <property type="entry name" value="HisKA"/>
    <property type="match status" value="1"/>
</dbReference>
<comment type="catalytic activity">
    <reaction evidence="1">
        <text>ATP + protein L-histidine = ADP + protein N-phospho-L-histidine.</text>
        <dbReference type="EC" id="2.7.13.3"/>
    </reaction>
</comment>
<feature type="transmembrane region" description="Helical" evidence="14">
    <location>
        <begin position="116"/>
        <end position="134"/>
    </location>
</feature>
<dbReference type="Proteomes" id="UP000189464">
    <property type="component" value="Chromosome"/>
</dbReference>
<feature type="domain" description="Histidine kinase" evidence="15">
    <location>
        <begin position="360"/>
        <end position="581"/>
    </location>
</feature>
<dbReference type="Pfam" id="PF02518">
    <property type="entry name" value="HATPase_c"/>
    <property type="match status" value="1"/>
</dbReference>
<dbReference type="InterPro" id="IPR004358">
    <property type="entry name" value="Sig_transdc_His_kin-like_C"/>
</dbReference>
<proteinExistence type="inferred from homology"/>
<dbReference type="InterPro" id="IPR036890">
    <property type="entry name" value="HATPase_C_sf"/>
</dbReference>
<feature type="transmembrane region" description="Helical" evidence="14">
    <location>
        <begin position="215"/>
        <end position="236"/>
    </location>
</feature>
<evidence type="ECO:0000313" key="16">
    <source>
        <dbReference type="EMBL" id="AQS58838.1"/>
    </source>
</evidence>
<dbReference type="EC" id="2.7.13.3" evidence="3"/>
<dbReference type="FunFam" id="1.10.287.130:FF:000002">
    <property type="entry name" value="Two-component osmosensing histidine kinase"/>
    <property type="match status" value="1"/>
</dbReference>
<keyword evidence="14" id="KW-0812">Transmembrane</keyword>
<comment type="similarity">
    <text evidence="2">In the N-terminal section; belongs to the phytochrome family.</text>
</comment>
<dbReference type="PANTHER" id="PTHR45339:SF1">
    <property type="entry name" value="HYBRID SIGNAL TRANSDUCTION HISTIDINE KINASE J"/>
    <property type="match status" value="1"/>
</dbReference>
<dbReference type="EMBL" id="CP019698">
    <property type="protein sequence ID" value="AQS58838.1"/>
    <property type="molecule type" value="Genomic_DNA"/>
</dbReference>
<dbReference type="InterPro" id="IPR036097">
    <property type="entry name" value="HisK_dim/P_sf"/>
</dbReference>
<dbReference type="AlphaFoldDB" id="A0A1S6IVM6"/>
<feature type="transmembrane region" description="Helical" evidence="14">
    <location>
        <begin position="7"/>
        <end position="25"/>
    </location>
</feature>
<protein>
    <recommendedName>
        <fullName evidence="12">Circadian input-output histidine kinase CikA</fullName>
        <ecNumber evidence="3">2.7.13.3</ecNumber>
    </recommendedName>
    <alternativeName>
        <fullName evidence="11">Sensory/regulatory protein RpfC</fullName>
    </alternativeName>
</protein>
<feature type="transmembrane region" description="Helical" evidence="14">
    <location>
        <begin position="185"/>
        <end position="203"/>
    </location>
</feature>
<dbReference type="SMART" id="SM00388">
    <property type="entry name" value="HisKA"/>
    <property type="match status" value="1"/>
</dbReference>
<dbReference type="SUPFAM" id="SSF47384">
    <property type="entry name" value="Homodimeric domain of signal transducing histidine kinase"/>
    <property type="match status" value="1"/>
</dbReference>
<dbReference type="PRINTS" id="PR00344">
    <property type="entry name" value="BCTRLSENSOR"/>
</dbReference>
<keyword evidence="14" id="KW-0472">Membrane</keyword>
<feature type="coiled-coil region" evidence="13">
    <location>
        <begin position="277"/>
        <end position="360"/>
    </location>
</feature>
<gene>
    <name evidence="16" type="ORF">B0537_06920</name>
</gene>
<dbReference type="CDD" id="cd16922">
    <property type="entry name" value="HATPase_EvgS-ArcB-TorS-like"/>
    <property type="match status" value="1"/>
</dbReference>
<dbReference type="Gene3D" id="3.30.565.10">
    <property type="entry name" value="Histidine kinase-like ATPase, C-terminal domain"/>
    <property type="match status" value="1"/>
</dbReference>
<dbReference type="GO" id="GO:0000155">
    <property type="term" value="F:phosphorelay sensor kinase activity"/>
    <property type="evidence" value="ECO:0007669"/>
    <property type="project" value="InterPro"/>
</dbReference>
<keyword evidence="7" id="KW-0418">Kinase</keyword>
<dbReference type="Pfam" id="PF17159">
    <property type="entry name" value="MASE3"/>
    <property type="match status" value="1"/>
</dbReference>
<reference evidence="16 17" key="1">
    <citation type="journal article" date="2016" name="Int. J. Syst. Evol. Microbiol.">
        <title>Desulfotomaculum ferrireducens sp. nov., a moderately thermophilic sulfate-reducing and dissimilatory Fe(III)-reducing bacterium isolated from compost.</title>
        <authorList>
            <person name="Yang G."/>
            <person name="Guo J."/>
            <person name="Zhuang L."/>
            <person name="Yuan Y."/>
            <person name="Zhou S."/>
        </authorList>
    </citation>
    <scope>NUCLEOTIDE SEQUENCE [LARGE SCALE GENOMIC DNA]</scope>
    <source>
        <strain evidence="16 17">GSS09</strain>
    </source>
</reference>
<keyword evidence="9" id="KW-0902">Two-component regulatory system</keyword>
<dbReference type="InterPro" id="IPR005467">
    <property type="entry name" value="His_kinase_dom"/>
</dbReference>
<dbReference type="Pfam" id="PF00512">
    <property type="entry name" value="HisKA"/>
    <property type="match status" value="1"/>
</dbReference>
<keyword evidence="13" id="KW-0175">Coiled coil</keyword>
<comment type="subunit">
    <text evidence="10">At low DSF concentrations, interacts with RpfF.</text>
</comment>
<evidence type="ECO:0000256" key="4">
    <source>
        <dbReference type="ARBA" id="ARBA00022553"/>
    </source>
</evidence>
<keyword evidence="14" id="KW-1133">Transmembrane helix</keyword>
<feature type="transmembrane region" description="Helical" evidence="14">
    <location>
        <begin position="37"/>
        <end position="57"/>
    </location>
</feature>
<evidence type="ECO:0000256" key="9">
    <source>
        <dbReference type="ARBA" id="ARBA00023012"/>
    </source>
</evidence>
<keyword evidence="6" id="KW-0547">Nucleotide-binding</keyword>
<dbReference type="OrthoDB" id="9809348at2"/>
<evidence type="ECO:0000256" key="3">
    <source>
        <dbReference type="ARBA" id="ARBA00012438"/>
    </source>
</evidence>
<evidence type="ECO:0000256" key="8">
    <source>
        <dbReference type="ARBA" id="ARBA00022840"/>
    </source>
</evidence>
<dbReference type="PROSITE" id="PS50109">
    <property type="entry name" value="HIS_KIN"/>
    <property type="match status" value="1"/>
</dbReference>
<dbReference type="RefSeq" id="WP_159438626.1">
    <property type="nucleotide sequence ID" value="NZ_CP019698.1"/>
</dbReference>
<dbReference type="KEGG" id="dfg:B0537_06920"/>
<sequence>MLEKYRLPILAAIGGGLIFAAALYWGEMFYKVYDPEWYLGLHIMMEFLSSAVTLAIFGVCLNTKRDRAIVENFNLEHYLLGFFIFLAGSIDVFHTLSYQGMPSFLAPSDANRATTLWVSARLVFAIGLWISLLYPKHLGSANNKNLNYLFMAGVMITGGIIYLTYVHPSLLPPMYDQGQTKIKIQLEYLVSISYFLTAVLLLYRIRGSKNQNYSVLAAALLLSVWSELSFTLYASVYDIFNLLGHLFKVAAYACIFQAIFVYSVRYPYRVLVETQEKLRESEKIAALNKELAAAQLKLKVSNEELLATNEELTAINEELSAMQEALQKQNIELKQAHLALAQAKEDAEAANRLKSAFLANMSHEIRTPMNAIIGMTDLLALTPLTPKQQEYTRAIQDSGQHLLNLINDILDLSKIEAGKITLENIHFSISSLLEGSISSFKPKLMEKKLQIETVVAPDIPDILLGDPLRIRQIILNLISNAVKFTNEGKISVEVSAITSGDHQKEIKFSVNDTGVGIAQENIGSLFQHFTQADDSITRKYGGTGLGLAICKGLVELMGGTIGVISEQGKGSTFWFTLPLKQNDRLGIN</sequence>
<dbReference type="SMART" id="SM00387">
    <property type="entry name" value="HATPase_c"/>
    <property type="match status" value="1"/>
</dbReference>
<name>A0A1S6IVM6_9FIRM</name>
<dbReference type="InterPro" id="IPR003661">
    <property type="entry name" value="HisK_dim/P_dom"/>
</dbReference>
<dbReference type="InterPro" id="IPR033425">
    <property type="entry name" value="MASE3"/>
</dbReference>
<keyword evidence="8" id="KW-0067">ATP-binding</keyword>
<evidence type="ECO:0000256" key="7">
    <source>
        <dbReference type="ARBA" id="ARBA00022777"/>
    </source>
</evidence>
<dbReference type="FunFam" id="3.30.565.10:FF:000010">
    <property type="entry name" value="Sensor histidine kinase RcsC"/>
    <property type="match status" value="1"/>
</dbReference>
<dbReference type="Gene3D" id="1.10.287.130">
    <property type="match status" value="1"/>
</dbReference>
<evidence type="ECO:0000256" key="6">
    <source>
        <dbReference type="ARBA" id="ARBA00022741"/>
    </source>
</evidence>
<feature type="transmembrane region" description="Helical" evidence="14">
    <location>
        <begin position="242"/>
        <end position="262"/>
    </location>
</feature>
<dbReference type="PANTHER" id="PTHR45339">
    <property type="entry name" value="HYBRID SIGNAL TRANSDUCTION HISTIDINE KINASE J"/>
    <property type="match status" value="1"/>
</dbReference>
<evidence type="ECO:0000256" key="14">
    <source>
        <dbReference type="SAM" id="Phobius"/>
    </source>
</evidence>
<evidence type="ECO:0000256" key="12">
    <source>
        <dbReference type="ARBA" id="ARBA00074306"/>
    </source>
</evidence>
<evidence type="ECO:0000256" key="11">
    <source>
        <dbReference type="ARBA" id="ARBA00068150"/>
    </source>
</evidence>
<evidence type="ECO:0000256" key="1">
    <source>
        <dbReference type="ARBA" id="ARBA00000085"/>
    </source>
</evidence>
<keyword evidence="17" id="KW-1185">Reference proteome</keyword>
<organism evidence="16 17">
    <name type="scientific">Desulforamulus ferrireducens</name>
    <dbReference type="NCBI Taxonomy" id="1833852"/>
    <lineage>
        <taxon>Bacteria</taxon>
        <taxon>Bacillati</taxon>
        <taxon>Bacillota</taxon>
        <taxon>Clostridia</taxon>
        <taxon>Eubacteriales</taxon>
        <taxon>Peptococcaceae</taxon>
        <taxon>Desulforamulus</taxon>
    </lineage>
</organism>
<evidence type="ECO:0000313" key="17">
    <source>
        <dbReference type="Proteomes" id="UP000189464"/>
    </source>
</evidence>
<feature type="transmembrane region" description="Helical" evidence="14">
    <location>
        <begin position="78"/>
        <end position="96"/>
    </location>
</feature>
<evidence type="ECO:0000256" key="2">
    <source>
        <dbReference type="ARBA" id="ARBA00006402"/>
    </source>
</evidence>
<keyword evidence="5" id="KW-0808">Transferase</keyword>
<dbReference type="GO" id="GO:0005524">
    <property type="term" value="F:ATP binding"/>
    <property type="evidence" value="ECO:0007669"/>
    <property type="project" value="UniProtKB-KW"/>
</dbReference>
<evidence type="ECO:0000256" key="13">
    <source>
        <dbReference type="SAM" id="Coils"/>
    </source>
</evidence>
<dbReference type="SUPFAM" id="SSF55874">
    <property type="entry name" value="ATPase domain of HSP90 chaperone/DNA topoisomerase II/histidine kinase"/>
    <property type="match status" value="1"/>
</dbReference>
<dbReference type="STRING" id="1833852.B0537_06920"/>
<evidence type="ECO:0000259" key="15">
    <source>
        <dbReference type="PROSITE" id="PS50109"/>
    </source>
</evidence>
<keyword evidence="4" id="KW-0597">Phosphoprotein</keyword>